<dbReference type="Pfam" id="PF26411">
    <property type="entry name" value="LAGLIDADG_4"/>
    <property type="match status" value="2"/>
</dbReference>
<sequence>MSEIRAREDGDALEIELPADPLAGHPASAYFWGHVAGSGDVSDGAVRNEVRTADGARRSRARIEVVTNDEASAQVLATVAGGDLEHETTSRDYAHDTSITRTEDEYTLSIGDDGVETDEGGTDLLGRNGALGLPVDGRGNYRFGAFSSHDRELLRGLFEGCGTICFKSSSGTVGISFVHDDRDLLELIRELIAACPVEASVDDLSETSSGGYWFGIDDDDAPAFGTWLYDGCEETGLYAPSRRRKLERSLEQAEAYDEL</sequence>
<dbReference type="PATRIC" id="fig|1227498.3.peg.1977"/>
<dbReference type="AlphaFoldDB" id="L9XJN7"/>
<dbReference type="SUPFAM" id="SSF55608">
    <property type="entry name" value="Homing endonucleases"/>
    <property type="match status" value="1"/>
</dbReference>
<name>L9XJN7_9EURY</name>
<reference evidence="1 2" key="1">
    <citation type="journal article" date="2014" name="PLoS Genet.">
        <title>Phylogenetically driven sequencing of extremely halophilic archaea reveals strategies for static and dynamic osmo-response.</title>
        <authorList>
            <person name="Becker E.A."/>
            <person name="Seitzer P.M."/>
            <person name="Tritt A."/>
            <person name="Larsen D."/>
            <person name="Krusor M."/>
            <person name="Yao A.I."/>
            <person name="Wu D."/>
            <person name="Madern D."/>
            <person name="Eisen J.A."/>
            <person name="Darling A.E."/>
            <person name="Facciotti M.T."/>
        </authorList>
    </citation>
    <scope>NUCLEOTIDE SEQUENCE [LARGE SCALE GENOMIC DNA]</scope>
    <source>
        <strain evidence="1 2">DSM 18795</strain>
    </source>
</reference>
<dbReference type="InterPro" id="IPR058749">
    <property type="entry name" value="Homing_endonuclease-like"/>
</dbReference>
<organism evidence="1 2">
    <name type="scientific">Natronococcus jeotgali DSM 18795</name>
    <dbReference type="NCBI Taxonomy" id="1227498"/>
    <lineage>
        <taxon>Archaea</taxon>
        <taxon>Methanobacteriati</taxon>
        <taxon>Methanobacteriota</taxon>
        <taxon>Stenosarchaea group</taxon>
        <taxon>Halobacteria</taxon>
        <taxon>Halobacteriales</taxon>
        <taxon>Natrialbaceae</taxon>
        <taxon>Natronococcus</taxon>
    </lineage>
</organism>
<keyword evidence="2" id="KW-1185">Reference proteome</keyword>
<dbReference type="STRING" id="1227498.C492_10170"/>
<proteinExistence type="predicted"/>
<protein>
    <recommendedName>
        <fullName evidence="3">Cobalamin operon protein</fullName>
    </recommendedName>
</protein>
<evidence type="ECO:0000313" key="1">
    <source>
        <dbReference type="EMBL" id="ELY60858.1"/>
    </source>
</evidence>
<evidence type="ECO:0000313" key="2">
    <source>
        <dbReference type="Proteomes" id="UP000011531"/>
    </source>
</evidence>
<comment type="caution">
    <text evidence="1">The sequence shown here is derived from an EMBL/GenBank/DDBJ whole genome shotgun (WGS) entry which is preliminary data.</text>
</comment>
<dbReference type="InterPro" id="IPR027434">
    <property type="entry name" value="Homing_endonucl"/>
</dbReference>
<dbReference type="Proteomes" id="UP000011531">
    <property type="component" value="Unassembled WGS sequence"/>
</dbReference>
<dbReference type="EMBL" id="AOIA01000092">
    <property type="protein sequence ID" value="ELY60858.1"/>
    <property type="molecule type" value="Genomic_DNA"/>
</dbReference>
<gene>
    <name evidence="1" type="ORF">C492_10170</name>
</gene>
<dbReference type="OrthoDB" id="318818at2157"/>
<evidence type="ECO:0008006" key="3">
    <source>
        <dbReference type="Google" id="ProtNLM"/>
    </source>
</evidence>
<accession>L9XJN7</accession>
<dbReference type="RefSeq" id="WP_008422966.1">
    <property type="nucleotide sequence ID" value="NZ_AOIA01000092.1"/>
</dbReference>